<accession>A0A2C9WFD4</accession>
<dbReference type="STRING" id="3983.A0A2C9WFD4"/>
<gene>
    <name evidence="2" type="ORF">MANES_02G193400v8</name>
</gene>
<protein>
    <recommendedName>
        <fullName evidence="4">SAUR family protein</fullName>
    </recommendedName>
</protein>
<dbReference type="EMBL" id="CM004388">
    <property type="protein sequence ID" value="OAY58621.1"/>
    <property type="molecule type" value="Genomic_DNA"/>
</dbReference>
<dbReference type="Pfam" id="PF02519">
    <property type="entry name" value="Auxin_inducible"/>
    <property type="match status" value="1"/>
</dbReference>
<evidence type="ECO:0008006" key="4">
    <source>
        <dbReference type="Google" id="ProtNLM"/>
    </source>
</evidence>
<evidence type="ECO:0000256" key="1">
    <source>
        <dbReference type="ARBA" id="ARBA00006974"/>
    </source>
</evidence>
<comment type="similarity">
    <text evidence="1">Belongs to the ARG7 family.</text>
</comment>
<organism evidence="2 3">
    <name type="scientific">Manihot esculenta</name>
    <name type="common">Cassava</name>
    <name type="synonym">Jatropha manihot</name>
    <dbReference type="NCBI Taxonomy" id="3983"/>
    <lineage>
        <taxon>Eukaryota</taxon>
        <taxon>Viridiplantae</taxon>
        <taxon>Streptophyta</taxon>
        <taxon>Embryophyta</taxon>
        <taxon>Tracheophyta</taxon>
        <taxon>Spermatophyta</taxon>
        <taxon>Magnoliopsida</taxon>
        <taxon>eudicotyledons</taxon>
        <taxon>Gunneridae</taxon>
        <taxon>Pentapetalae</taxon>
        <taxon>rosids</taxon>
        <taxon>fabids</taxon>
        <taxon>Malpighiales</taxon>
        <taxon>Euphorbiaceae</taxon>
        <taxon>Crotonoideae</taxon>
        <taxon>Manihoteae</taxon>
        <taxon>Manihot</taxon>
    </lineage>
</organism>
<dbReference type="PANTHER" id="PTHR31374:SF281">
    <property type="entry name" value="INDOLE-3-ACETIC ACID-INDUCED PROTEIN ARG7-LIKE"/>
    <property type="match status" value="1"/>
</dbReference>
<dbReference type="OMA" id="FDSHNSI"/>
<comment type="caution">
    <text evidence="2">The sequence shown here is derived from an EMBL/GenBank/DDBJ whole genome shotgun (WGS) entry which is preliminary data.</text>
</comment>
<evidence type="ECO:0000313" key="3">
    <source>
        <dbReference type="Proteomes" id="UP000091857"/>
    </source>
</evidence>
<keyword evidence="3" id="KW-1185">Reference proteome</keyword>
<name>A0A2C9WFD4_MANES</name>
<dbReference type="GO" id="GO:0009733">
    <property type="term" value="P:response to auxin"/>
    <property type="evidence" value="ECO:0007669"/>
    <property type="project" value="InterPro"/>
</dbReference>
<proteinExistence type="inferred from homology"/>
<dbReference type="Proteomes" id="UP000091857">
    <property type="component" value="Chromosome 2"/>
</dbReference>
<dbReference type="PANTHER" id="PTHR31374">
    <property type="entry name" value="AUXIN-INDUCED PROTEIN-LIKE-RELATED"/>
    <property type="match status" value="1"/>
</dbReference>
<sequence>MTKKEEAEGRRRRAPKDHFVVYVGNERKRFVVPISYLKNPSFRQLLDNAAEEYGYDNPNGIILPCDESSFNSLISLLGSH</sequence>
<reference evidence="3" key="1">
    <citation type="journal article" date="2016" name="Nat. Biotechnol.">
        <title>Sequencing wild and cultivated cassava and related species reveals extensive interspecific hybridization and genetic diversity.</title>
        <authorList>
            <person name="Bredeson J.V."/>
            <person name="Lyons J.B."/>
            <person name="Prochnik S.E."/>
            <person name="Wu G.A."/>
            <person name="Ha C.M."/>
            <person name="Edsinger-Gonzales E."/>
            <person name="Grimwood J."/>
            <person name="Schmutz J."/>
            <person name="Rabbi I.Y."/>
            <person name="Egesi C."/>
            <person name="Nauluvula P."/>
            <person name="Lebot V."/>
            <person name="Ndunguru J."/>
            <person name="Mkamilo G."/>
            <person name="Bart R.S."/>
            <person name="Setter T.L."/>
            <person name="Gleadow R.M."/>
            <person name="Kulakow P."/>
            <person name="Ferguson M.E."/>
            <person name="Rounsley S."/>
            <person name="Rokhsar D.S."/>
        </authorList>
    </citation>
    <scope>NUCLEOTIDE SEQUENCE [LARGE SCALE GENOMIC DNA]</scope>
    <source>
        <strain evidence="3">cv. AM560-2</strain>
    </source>
</reference>
<evidence type="ECO:0000313" key="2">
    <source>
        <dbReference type="EMBL" id="OAY58621.1"/>
    </source>
</evidence>
<dbReference type="InterPro" id="IPR003676">
    <property type="entry name" value="SAUR_fam"/>
</dbReference>
<dbReference type="Gramene" id="Manes.02G193400.1.v8.1">
    <property type="protein sequence ID" value="Manes.02G193400.1.v8.1.CDS.1"/>
    <property type="gene ID" value="Manes.02G193400.v8.1"/>
</dbReference>
<dbReference type="AlphaFoldDB" id="A0A2C9WFD4"/>